<dbReference type="EMBL" id="AMQN01013237">
    <property type="status" value="NOT_ANNOTATED_CDS"/>
    <property type="molecule type" value="Genomic_DNA"/>
</dbReference>
<evidence type="ECO:0000256" key="1">
    <source>
        <dbReference type="ARBA" id="ARBA00005361"/>
    </source>
</evidence>
<dbReference type="STRING" id="283909.R7TNJ1"/>
<dbReference type="InterPro" id="IPR038586">
    <property type="entry name" value="Tctex-1-like_sf"/>
</dbReference>
<dbReference type="PANTHER" id="PTHR21255:SF65">
    <property type="entry name" value="TCTEX1 DOMAIN-CONTAINING PROTEIN 2"/>
    <property type="match status" value="1"/>
</dbReference>
<comment type="similarity">
    <text evidence="1">Belongs to the dynein light chain Tctex-type family.</text>
</comment>
<keyword evidence="5" id="KW-1185">Reference proteome</keyword>
<dbReference type="GO" id="GO:0007018">
    <property type="term" value="P:microtubule-based movement"/>
    <property type="evidence" value="ECO:0007669"/>
    <property type="project" value="TreeGrafter"/>
</dbReference>
<evidence type="ECO:0000256" key="2">
    <source>
        <dbReference type="SAM" id="MobiDB-lite"/>
    </source>
</evidence>
<dbReference type="GO" id="GO:0005737">
    <property type="term" value="C:cytoplasm"/>
    <property type="evidence" value="ECO:0007669"/>
    <property type="project" value="TreeGrafter"/>
</dbReference>
<dbReference type="GO" id="GO:0045505">
    <property type="term" value="F:dynein intermediate chain binding"/>
    <property type="evidence" value="ECO:0007669"/>
    <property type="project" value="TreeGrafter"/>
</dbReference>
<dbReference type="EMBL" id="KB310056">
    <property type="protein sequence ID" value="ELT92640.1"/>
    <property type="molecule type" value="Genomic_DNA"/>
</dbReference>
<reference evidence="3 5" key="2">
    <citation type="journal article" date="2013" name="Nature">
        <title>Insights into bilaterian evolution from three spiralian genomes.</title>
        <authorList>
            <person name="Simakov O."/>
            <person name="Marletaz F."/>
            <person name="Cho S.J."/>
            <person name="Edsinger-Gonzales E."/>
            <person name="Havlak P."/>
            <person name="Hellsten U."/>
            <person name="Kuo D.H."/>
            <person name="Larsson T."/>
            <person name="Lv J."/>
            <person name="Arendt D."/>
            <person name="Savage R."/>
            <person name="Osoegawa K."/>
            <person name="de Jong P."/>
            <person name="Grimwood J."/>
            <person name="Chapman J.A."/>
            <person name="Shapiro H."/>
            <person name="Aerts A."/>
            <person name="Otillar R.P."/>
            <person name="Terry A.Y."/>
            <person name="Boore J.L."/>
            <person name="Grigoriev I.V."/>
            <person name="Lindberg D.R."/>
            <person name="Seaver E.C."/>
            <person name="Weisblat D.A."/>
            <person name="Putnam N.H."/>
            <person name="Rokhsar D.S."/>
        </authorList>
    </citation>
    <scope>NUCLEOTIDE SEQUENCE</scope>
    <source>
        <strain evidence="3 5">I ESC-2004</strain>
    </source>
</reference>
<dbReference type="InterPro" id="IPR005334">
    <property type="entry name" value="Tctex-1-like"/>
</dbReference>
<reference evidence="5" key="1">
    <citation type="submission" date="2012-12" db="EMBL/GenBank/DDBJ databases">
        <authorList>
            <person name="Hellsten U."/>
            <person name="Grimwood J."/>
            <person name="Chapman J.A."/>
            <person name="Shapiro H."/>
            <person name="Aerts A."/>
            <person name="Otillar R.P."/>
            <person name="Terry A.Y."/>
            <person name="Boore J.L."/>
            <person name="Simakov O."/>
            <person name="Marletaz F."/>
            <person name="Cho S.-J."/>
            <person name="Edsinger-Gonzales E."/>
            <person name="Havlak P."/>
            <person name="Kuo D.-H."/>
            <person name="Larsson T."/>
            <person name="Lv J."/>
            <person name="Arendt D."/>
            <person name="Savage R."/>
            <person name="Osoegawa K."/>
            <person name="de Jong P."/>
            <person name="Lindberg D.R."/>
            <person name="Seaver E.C."/>
            <person name="Weisblat D.A."/>
            <person name="Putnam N.H."/>
            <person name="Grigoriev I.V."/>
            <person name="Rokhsar D.S."/>
        </authorList>
    </citation>
    <scope>NUCLEOTIDE SEQUENCE</scope>
    <source>
        <strain evidence="5">I ESC-2004</strain>
    </source>
</reference>
<dbReference type="PANTHER" id="PTHR21255">
    <property type="entry name" value="T-COMPLEX-ASSOCIATED-TESTIS-EXPRESSED 1/ DYNEIN LIGHT CHAIN"/>
    <property type="match status" value="1"/>
</dbReference>
<dbReference type="Pfam" id="PF03645">
    <property type="entry name" value="Tctex-1"/>
    <property type="match status" value="1"/>
</dbReference>
<dbReference type="CDD" id="cd21458">
    <property type="entry name" value="DLC-like_TCTEX1D1"/>
    <property type="match status" value="1"/>
</dbReference>
<gene>
    <name evidence="3" type="ORF">CAPTEDRAFT_140076</name>
</gene>
<sequence length="176" mass="19913">MSSSDIAKDKAARLLKKRGSVSGSSTSNDYNIRSHRKQSMSTISFIDEPSHEDPSRPPVRMENTFQMAPGKRFPHGQITGIIKDVLEGYLAEEKYEPELCKQMTKTLSEVVKARVKELMIARYKIICIVHIGQLNAQAVRIGSRCLWESNNDTFASFEYRNQSLFALGTVYGIYTE</sequence>
<dbReference type="EnsemblMetazoa" id="CapteT140076">
    <property type="protein sequence ID" value="CapteP140076"/>
    <property type="gene ID" value="CapteG140076"/>
</dbReference>
<feature type="region of interest" description="Disordered" evidence="2">
    <location>
        <begin position="1"/>
        <end position="37"/>
    </location>
</feature>
<organism evidence="3">
    <name type="scientific">Capitella teleta</name>
    <name type="common">Polychaete worm</name>
    <dbReference type="NCBI Taxonomy" id="283909"/>
    <lineage>
        <taxon>Eukaryota</taxon>
        <taxon>Metazoa</taxon>
        <taxon>Spiralia</taxon>
        <taxon>Lophotrochozoa</taxon>
        <taxon>Annelida</taxon>
        <taxon>Polychaeta</taxon>
        <taxon>Sedentaria</taxon>
        <taxon>Scolecida</taxon>
        <taxon>Capitellidae</taxon>
        <taxon>Capitella</taxon>
    </lineage>
</organism>
<evidence type="ECO:0000313" key="4">
    <source>
        <dbReference type="EnsemblMetazoa" id="CapteP140076"/>
    </source>
</evidence>
<dbReference type="AlphaFoldDB" id="R7TNJ1"/>
<dbReference type="Proteomes" id="UP000014760">
    <property type="component" value="Unassembled WGS sequence"/>
</dbReference>
<name>R7TNJ1_CAPTE</name>
<accession>R7TNJ1</accession>
<dbReference type="Gene3D" id="3.30.1140.40">
    <property type="entry name" value="Tctex-1"/>
    <property type="match status" value="1"/>
</dbReference>
<protein>
    <recommendedName>
        <fullName evidence="6">Tctex1 domain-containing protein 1</fullName>
    </recommendedName>
</protein>
<proteinExistence type="inferred from homology"/>
<evidence type="ECO:0000313" key="3">
    <source>
        <dbReference type="EMBL" id="ELT92640.1"/>
    </source>
</evidence>
<feature type="compositionally biased region" description="Basic and acidic residues" evidence="2">
    <location>
        <begin position="1"/>
        <end position="12"/>
    </location>
</feature>
<evidence type="ECO:0000313" key="5">
    <source>
        <dbReference type="Proteomes" id="UP000014760"/>
    </source>
</evidence>
<dbReference type="GO" id="GO:0005868">
    <property type="term" value="C:cytoplasmic dynein complex"/>
    <property type="evidence" value="ECO:0007669"/>
    <property type="project" value="TreeGrafter"/>
</dbReference>
<feature type="compositionally biased region" description="Polar residues" evidence="2">
    <location>
        <begin position="21"/>
        <end position="31"/>
    </location>
</feature>
<evidence type="ECO:0008006" key="6">
    <source>
        <dbReference type="Google" id="ProtNLM"/>
    </source>
</evidence>
<dbReference type="HOGENOM" id="CLU_097204_4_0_1"/>
<dbReference type="OMA" id="CRQMAKT"/>
<dbReference type="OrthoDB" id="10248487at2759"/>
<dbReference type="FunCoup" id="R7TNJ1">
    <property type="interactions" value="232"/>
</dbReference>
<reference evidence="4" key="3">
    <citation type="submission" date="2015-06" db="UniProtKB">
        <authorList>
            <consortium name="EnsemblMetazoa"/>
        </authorList>
    </citation>
    <scope>IDENTIFICATION</scope>
</reference>